<evidence type="ECO:0000256" key="5">
    <source>
        <dbReference type="ARBA" id="ARBA00022692"/>
    </source>
</evidence>
<comment type="subcellular location">
    <subcellularLocation>
        <location evidence="1">Cell inner membrane</location>
        <topology evidence="1">Multi-pass membrane protein</topology>
    </subcellularLocation>
</comment>
<evidence type="ECO:0000256" key="4">
    <source>
        <dbReference type="ARBA" id="ARBA00022519"/>
    </source>
</evidence>
<dbReference type="GO" id="GO:0015740">
    <property type="term" value="P:C4-dicarboxylate transport"/>
    <property type="evidence" value="ECO:0007669"/>
    <property type="project" value="TreeGrafter"/>
</dbReference>
<feature type="transmembrane region" description="Helical" evidence="9">
    <location>
        <begin position="134"/>
        <end position="154"/>
    </location>
</feature>
<evidence type="ECO:0000256" key="6">
    <source>
        <dbReference type="ARBA" id="ARBA00022989"/>
    </source>
</evidence>
<protein>
    <submittedName>
        <fullName evidence="11">TRAP transporter small permease</fullName>
    </submittedName>
</protein>
<evidence type="ECO:0000313" key="11">
    <source>
        <dbReference type="EMBL" id="PST35931.1"/>
    </source>
</evidence>
<dbReference type="EMBL" id="PYLO01000006">
    <property type="protein sequence ID" value="PST35931.1"/>
    <property type="molecule type" value="Genomic_DNA"/>
</dbReference>
<dbReference type="PROSITE" id="PS51257">
    <property type="entry name" value="PROKAR_LIPOPROTEIN"/>
    <property type="match status" value="1"/>
</dbReference>
<feature type="transmembrane region" description="Helical" evidence="9">
    <location>
        <begin position="14"/>
        <end position="36"/>
    </location>
</feature>
<keyword evidence="4" id="KW-0997">Cell inner membrane</keyword>
<dbReference type="PANTHER" id="PTHR35011">
    <property type="entry name" value="2,3-DIKETO-L-GULONATE TRAP TRANSPORTER SMALL PERMEASE PROTEIN YIAM"/>
    <property type="match status" value="1"/>
</dbReference>
<keyword evidence="5 9" id="KW-0812">Transmembrane</keyword>
<evidence type="ECO:0000259" key="10">
    <source>
        <dbReference type="Pfam" id="PF04290"/>
    </source>
</evidence>
<evidence type="ECO:0000256" key="8">
    <source>
        <dbReference type="ARBA" id="ARBA00038436"/>
    </source>
</evidence>
<dbReference type="Pfam" id="PF04290">
    <property type="entry name" value="DctQ"/>
    <property type="match status" value="1"/>
</dbReference>
<keyword evidence="2" id="KW-0813">Transport</keyword>
<evidence type="ECO:0000256" key="2">
    <source>
        <dbReference type="ARBA" id="ARBA00022448"/>
    </source>
</evidence>
<keyword evidence="7 9" id="KW-0472">Membrane</keyword>
<dbReference type="PANTHER" id="PTHR35011:SF2">
    <property type="entry name" value="2,3-DIKETO-L-GULONATE TRAP TRANSPORTER SMALL PERMEASE PROTEIN YIAM"/>
    <property type="match status" value="1"/>
</dbReference>
<proteinExistence type="inferred from homology"/>
<dbReference type="AlphaFoldDB" id="A0A2T3FKX2"/>
<comment type="similarity">
    <text evidence="8">Belongs to the TRAP transporter small permease family.</text>
</comment>
<dbReference type="GO" id="GO:0005886">
    <property type="term" value="C:plasma membrane"/>
    <property type="evidence" value="ECO:0007669"/>
    <property type="project" value="UniProtKB-SubCell"/>
</dbReference>
<dbReference type="RefSeq" id="WP_107001703.1">
    <property type="nucleotide sequence ID" value="NZ_DBFVRN010000042.1"/>
</dbReference>
<evidence type="ECO:0000256" key="9">
    <source>
        <dbReference type="SAM" id="Phobius"/>
    </source>
</evidence>
<evidence type="ECO:0000313" key="12">
    <source>
        <dbReference type="Proteomes" id="UP000241048"/>
    </source>
</evidence>
<gene>
    <name evidence="11" type="ORF">C7U56_13800</name>
</gene>
<accession>A0A2T3FKX2</accession>
<dbReference type="GeneID" id="79841458"/>
<evidence type="ECO:0000256" key="1">
    <source>
        <dbReference type="ARBA" id="ARBA00004429"/>
    </source>
</evidence>
<dbReference type="InterPro" id="IPR007387">
    <property type="entry name" value="TRAP_DctQ"/>
</dbReference>
<comment type="caution">
    <text evidence="11">The sequence shown here is derived from an EMBL/GenBank/DDBJ whole genome shotgun (WGS) entry which is preliminary data.</text>
</comment>
<sequence>MKKLEQVSDIINKCVSYIGMVIFIVLIVACVAQVFFRFILNNSLSWSEELARYCFIWMHMLGASLLIEGSGHATVTAILDLMHGTLRKIVDIIIELVIFFDGTVMLYAGLKLAYSSRTNLSTALSVPMWCINSSVAVGGILLMFQAFVAIAMIVSATERKEDKPVL</sequence>
<keyword evidence="12" id="KW-1185">Reference proteome</keyword>
<evidence type="ECO:0000256" key="3">
    <source>
        <dbReference type="ARBA" id="ARBA00022475"/>
    </source>
</evidence>
<dbReference type="GO" id="GO:0022857">
    <property type="term" value="F:transmembrane transporter activity"/>
    <property type="evidence" value="ECO:0007669"/>
    <property type="project" value="TreeGrafter"/>
</dbReference>
<keyword evidence="3" id="KW-1003">Cell membrane</keyword>
<dbReference type="InterPro" id="IPR055348">
    <property type="entry name" value="DctQ"/>
</dbReference>
<keyword evidence="6 9" id="KW-1133">Transmembrane helix</keyword>
<evidence type="ECO:0000256" key="7">
    <source>
        <dbReference type="ARBA" id="ARBA00023136"/>
    </source>
</evidence>
<name>A0A2T3FKX2_9CLOT</name>
<reference evidence="11 12" key="1">
    <citation type="submission" date="2018-03" db="EMBL/GenBank/DDBJ databases">
        <title>Lachnoclostridium SNUG30386 gen.nov., sp.nov., isolated from human faeces.</title>
        <authorList>
            <person name="Seo B."/>
            <person name="Jeon K."/>
            <person name="Ko G."/>
        </authorList>
    </citation>
    <scope>NUCLEOTIDE SEQUENCE [LARGE SCALE GENOMIC DNA]</scope>
    <source>
        <strain evidence="11 12">SNUG30386</strain>
    </source>
</reference>
<organism evidence="11 12">
    <name type="scientific">Clostridium fessum</name>
    <dbReference type="NCBI Taxonomy" id="2126740"/>
    <lineage>
        <taxon>Bacteria</taxon>
        <taxon>Bacillati</taxon>
        <taxon>Bacillota</taxon>
        <taxon>Clostridia</taxon>
        <taxon>Eubacteriales</taxon>
        <taxon>Clostridiaceae</taxon>
        <taxon>Clostridium</taxon>
    </lineage>
</organism>
<feature type="transmembrane region" description="Helical" evidence="9">
    <location>
        <begin position="93"/>
        <end position="114"/>
    </location>
</feature>
<dbReference type="Proteomes" id="UP000241048">
    <property type="component" value="Unassembled WGS sequence"/>
</dbReference>
<feature type="domain" description="Tripartite ATP-independent periplasmic transporters DctQ component" evidence="10">
    <location>
        <begin position="27"/>
        <end position="151"/>
    </location>
</feature>